<keyword evidence="2" id="KW-0808">Transferase</keyword>
<evidence type="ECO:0000313" key="2">
    <source>
        <dbReference type="EMBL" id="MBX14878.1"/>
    </source>
</evidence>
<protein>
    <submittedName>
        <fullName evidence="2">Mitogen-activated protein kinase kinase 2 isoform X2</fullName>
    </submittedName>
</protein>
<keyword evidence="1" id="KW-1133">Transmembrane helix</keyword>
<dbReference type="AlphaFoldDB" id="A0A2P2LA80"/>
<reference evidence="2" key="1">
    <citation type="submission" date="2018-02" db="EMBL/GenBank/DDBJ databases">
        <title>Rhizophora mucronata_Transcriptome.</title>
        <authorList>
            <person name="Meera S.P."/>
            <person name="Sreeshan A."/>
            <person name="Augustine A."/>
        </authorList>
    </citation>
    <scope>NUCLEOTIDE SEQUENCE</scope>
    <source>
        <tissue evidence="2">Leaf</tissue>
    </source>
</reference>
<name>A0A2P2LA80_RHIMU</name>
<keyword evidence="1" id="KW-0472">Membrane</keyword>
<feature type="transmembrane region" description="Helical" evidence="1">
    <location>
        <begin position="6"/>
        <end position="24"/>
    </location>
</feature>
<evidence type="ECO:0000256" key="1">
    <source>
        <dbReference type="SAM" id="Phobius"/>
    </source>
</evidence>
<keyword evidence="1" id="KW-0812">Transmembrane</keyword>
<keyword evidence="2" id="KW-0418">Kinase</keyword>
<sequence length="37" mass="4245">MFPTTTTTKIFGFCLGVIGVFIDLKYRTAKSRRERCS</sequence>
<dbReference type="EMBL" id="GGEC01034394">
    <property type="protein sequence ID" value="MBX14878.1"/>
    <property type="molecule type" value="Transcribed_RNA"/>
</dbReference>
<proteinExistence type="predicted"/>
<accession>A0A2P2LA80</accession>
<dbReference type="GO" id="GO:0016301">
    <property type="term" value="F:kinase activity"/>
    <property type="evidence" value="ECO:0007669"/>
    <property type="project" value="UniProtKB-KW"/>
</dbReference>
<organism evidence="2">
    <name type="scientific">Rhizophora mucronata</name>
    <name type="common">Asiatic mangrove</name>
    <dbReference type="NCBI Taxonomy" id="61149"/>
    <lineage>
        <taxon>Eukaryota</taxon>
        <taxon>Viridiplantae</taxon>
        <taxon>Streptophyta</taxon>
        <taxon>Embryophyta</taxon>
        <taxon>Tracheophyta</taxon>
        <taxon>Spermatophyta</taxon>
        <taxon>Magnoliopsida</taxon>
        <taxon>eudicotyledons</taxon>
        <taxon>Gunneridae</taxon>
        <taxon>Pentapetalae</taxon>
        <taxon>rosids</taxon>
        <taxon>fabids</taxon>
        <taxon>Malpighiales</taxon>
        <taxon>Rhizophoraceae</taxon>
        <taxon>Rhizophora</taxon>
    </lineage>
</organism>